<dbReference type="Gene3D" id="3.40.50.1820">
    <property type="entry name" value="alpha/beta hydrolase"/>
    <property type="match status" value="1"/>
</dbReference>
<comment type="caution">
    <text evidence="3">The sequence shown here is derived from an EMBL/GenBank/DDBJ whole genome shotgun (WGS) entry which is preliminary data.</text>
</comment>
<organism evidence="3 4">
    <name type="scientific">Chitinophaga skermanii</name>
    <dbReference type="NCBI Taxonomy" id="331697"/>
    <lineage>
        <taxon>Bacteria</taxon>
        <taxon>Pseudomonadati</taxon>
        <taxon>Bacteroidota</taxon>
        <taxon>Chitinophagia</taxon>
        <taxon>Chitinophagales</taxon>
        <taxon>Chitinophagaceae</taxon>
        <taxon>Chitinophaga</taxon>
    </lineage>
</organism>
<dbReference type="RefSeq" id="WP_111597172.1">
    <property type="nucleotide sequence ID" value="NZ_QLLL01000003.1"/>
</dbReference>
<evidence type="ECO:0000256" key="1">
    <source>
        <dbReference type="ARBA" id="ARBA00022801"/>
    </source>
</evidence>
<dbReference type="InterPro" id="IPR050300">
    <property type="entry name" value="GDXG_lipolytic_enzyme"/>
</dbReference>
<dbReference type="InterPro" id="IPR049492">
    <property type="entry name" value="BD-FAE-like_dom"/>
</dbReference>
<dbReference type="OrthoDB" id="9777975at2"/>
<dbReference type="PANTHER" id="PTHR48081">
    <property type="entry name" value="AB HYDROLASE SUPERFAMILY PROTEIN C4A8.06C"/>
    <property type="match status" value="1"/>
</dbReference>
<protein>
    <submittedName>
        <fullName evidence="3">Acetyl esterase/lipase</fullName>
    </submittedName>
</protein>
<dbReference type="Proteomes" id="UP000249547">
    <property type="component" value="Unassembled WGS sequence"/>
</dbReference>
<evidence type="ECO:0000313" key="3">
    <source>
        <dbReference type="EMBL" id="RAJ06563.1"/>
    </source>
</evidence>
<dbReference type="InterPro" id="IPR029058">
    <property type="entry name" value="AB_hydrolase_fold"/>
</dbReference>
<dbReference type="GO" id="GO:0016787">
    <property type="term" value="F:hydrolase activity"/>
    <property type="evidence" value="ECO:0007669"/>
    <property type="project" value="UniProtKB-KW"/>
</dbReference>
<dbReference type="EMBL" id="QLLL01000003">
    <property type="protein sequence ID" value="RAJ06563.1"/>
    <property type="molecule type" value="Genomic_DNA"/>
</dbReference>
<evidence type="ECO:0000313" key="4">
    <source>
        <dbReference type="Proteomes" id="UP000249547"/>
    </source>
</evidence>
<reference evidence="3 4" key="1">
    <citation type="submission" date="2018-06" db="EMBL/GenBank/DDBJ databases">
        <title>Genomic Encyclopedia of Archaeal and Bacterial Type Strains, Phase II (KMG-II): from individual species to whole genera.</title>
        <authorList>
            <person name="Goeker M."/>
        </authorList>
    </citation>
    <scope>NUCLEOTIDE SEQUENCE [LARGE SCALE GENOMIC DNA]</scope>
    <source>
        <strain evidence="3 4">DSM 23857</strain>
    </source>
</reference>
<dbReference type="Pfam" id="PF20434">
    <property type="entry name" value="BD-FAE"/>
    <property type="match status" value="1"/>
</dbReference>
<keyword evidence="1" id="KW-0378">Hydrolase</keyword>
<keyword evidence="4" id="KW-1185">Reference proteome</keyword>
<proteinExistence type="predicted"/>
<gene>
    <name evidence="3" type="ORF">LX64_01690</name>
</gene>
<sequence length="315" mass="35618">MRNWIYIICLFSCTNQLQAQIYPRDTSFTIAATLQKELKKFPFISVATEKLAANIVCYPNLTYATTQHRSLTADIFAPTLRSEYPAVVLIHGGGWRSGDKTQMHTMATTLAKNGFVGICVEYRLSPEAAFPAGVRDIKRCIRWVKSRAKEFRIDTSKMTVLGCSSGGQMAALIATTNFDPFFDDRLLLGMPSSHIQAAIDIDGILAFKHPLSAEGAVAAQWLGGTYEEKPANWVLASPLTHVNQHTAPTLFINSDMPRFHAGRDEYMDTLHRYHIPTEAITLNGTPHTFWFFHPWYNDVMQYVMRFLRNTFQLKN</sequence>
<name>A0A327QT20_9BACT</name>
<dbReference type="SUPFAM" id="SSF53474">
    <property type="entry name" value="alpha/beta-Hydrolases"/>
    <property type="match status" value="1"/>
</dbReference>
<accession>A0A327QT20</accession>
<dbReference type="PANTHER" id="PTHR48081:SF13">
    <property type="entry name" value="ALPHA_BETA HYDROLASE"/>
    <property type="match status" value="1"/>
</dbReference>
<feature type="domain" description="BD-FAE-like" evidence="2">
    <location>
        <begin position="74"/>
        <end position="254"/>
    </location>
</feature>
<evidence type="ECO:0000259" key="2">
    <source>
        <dbReference type="Pfam" id="PF20434"/>
    </source>
</evidence>
<dbReference type="AlphaFoldDB" id="A0A327QT20"/>